<sequence>MSLSCSESGLPSVASIISVLQHRATDLIAFSIVDSMRSPRITNDIERCYYCVPDEIYPEPGTV</sequence>
<evidence type="ECO:0000313" key="1">
    <source>
        <dbReference type="EMBL" id="CNL93535.1"/>
    </source>
</evidence>
<dbReference type="AlphaFoldDB" id="A0A0T9V0Z3"/>
<accession>A0A0T9V0Z3</accession>
<organism evidence="1 2">
    <name type="scientific">Yersinia aleksiciae</name>
    <dbReference type="NCBI Taxonomy" id="263819"/>
    <lineage>
        <taxon>Bacteria</taxon>
        <taxon>Pseudomonadati</taxon>
        <taxon>Pseudomonadota</taxon>
        <taxon>Gammaproteobacteria</taxon>
        <taxon>Enterobacterales</taxon>
        <taxon>Yersiniaceae</taxon>
        <taxon>Yersinia</taxon>
    </lineage>
</organism>
<gene>
    <name evidence="1" type="ORF">ERS008460_04141</name>
</gene>
<dbReference type="Proteomes" id="UP000040088">
    <property type="component" value="Unassembled WGS sequence"/>
</dbReference>
<reference evidence="2" key="1">
    <citation type="submission" date="2015-03" db="EMBL/GenBank/DDBJ databases">
        <authorList>
            <consortium name="Pathogen Informatics"/>
        </authorList>
    </citation>
    <scope>NUCLEOTIDE SEQUENCE [LARGE SCALE GENOMIC DNA]</scope>
    <source>
        <strain evidence="2">IP27925</strain>
    </source>
</reference>
<name>A0A0T9V0Z3_YERAE</name>
<dbReference type="EMBL" id="CQEM01000036">
    <property type="protein sequence ID" value="CNL93535.1"/>
    <property type="molecule type" value="Genomic_DNA"/>
</dbReference>
<protein>
    <submittedName>
        <fullName evidence="1">Uncharacterized protein</fullName>
    </submittedName>
</protein>
<evidence type="ECO:0000313" key="2">
    <source>
        <dbReference type="Proteomes" id="UP000040088"/>
    </source>
</evidence>
<proteinExistence type="predicted"/>